<proteinExistence type="predicted"/>
<gene>
    <name evidence="1" type="ORF">BDV36DRAFT_257929</name>
</gene>
<dbReference type="PANTHER" id="PTHR46082">
    <property type="entry name" value="ATP/GTP-BINDING PROTEIN-RELATED"/>
    <property type="match status" value="1"/>
</dbReference>
<dbReference type="Proteomes" id="UP000325395">
    <property type="component" value="Unassembled WGS sequence"/>
</dbReference>
<evidence type="ECO:0000313" key="2">
    <source>
        <dbReference type="Proteomes" id="UP000325395"/>
    </source>
</evidence>
<organism evidence="1 2">
    <name type="scientific">Aspergillus pseudocaelatus</name>
    <dbReference type="NCBI Taxonomy" id="1825620"/>
    <lineage>
        <taxon>Eukaryota</taxon>
        <taxon>Fungi</taxon>
        <taxon>Dikarya</taxon>
        <taxon>Ascomycota</taxon>
        <taxon>Pezizomycotina</taxon>
        <taxon>Eurotiomycetes</taxon>
        <taxon>Eurotiomycetidae</taxon>
        <taxon>Eurotiales</taxon>
        <taxon>Aspergillaceae</taxon>
        <taxon>Aspergillus</taxon>
        <taxon>Aspergillus subgen. Circumdati</taxon>
    </lineage>
</organism>
<keyword evidence="2" id="KW-1185">Reference proteome</keyword>
<dbReference type="EMBL" id="ML735742">
    <property type="protein sequence ID" value="KAE8417136.1"/>
    <property type="molecule type" value="Genomic_DNA"/>
</dbReference>
<dbReference type="PANTHER" id="PTHR46082:SF6">
    <property type="entry name" value="AAA+ ATPASE DOMAIN-CONTAINING PROTEIN-RELATED"/>
    <property type="match status" value="1"/>
</dbReference>
<dbReference type="InterPro" id="IPR053137">
    <property type="entry name" value="NLR-like"/>
</dbReference>
<protein>
    <submittedName>
        <fullName evidence="1">Uncharacterized protein</fullName>
    </submittedName>
</protein>
<sequence>MDESIAIDLLDKCLIQRSLLQDRENAISLVDNLTFLPLVIVQAAAYINENDIDLNDYITLLKEQEPEVVELLGENFEDDADGNVQHPVATIWLISFHQIQ</sequence>
<evidence type="ECO:0000313" key="1">
    <source>
        <dbReference type="EMBL" id="KAE8417136.1"/>
    </source>
</evidence>
<accession>A0ABQ6WNJ9</accession>
<reference evidence="1 2" key="1">
    <citation type="submission" date="2019-04" db="EMBL/GenBank/DDBJ databases">
        <authorList>
            <consortium name="DOE Joint Genome Institute"/>
            <person name="Mondo S."/>
            <person name="Kjaerbolling I."/>
            <person name="Vesth T."/>
            <person name="Frisvad J.C."/>
            <person name="Nybo J.L."/>
            <person name="Theobald S."/>
            <person name="Kildgaard S."/>
            <person name="Isbrandt T."/>
            <person name="Kuo A."/>
            <person name="Sato A."/>
            <person name="Lyhne E.K."/>
            <person name="Kogle M.E."/>
            <person name="Wiebenga A."/>
            <person name="Kun R.S."/>
            <person name="Lubbers R.J."/>
            <person name="Makela M.R."/>
            <person name="Barry K."/>
            <person name="Chovatia M."/>
            <person name="Clum A."/>
            <person name="Daum C."/>
            <person name="Haridas S."/>
            <person name="He G."/>
            <person name="LaButti K."/>
            <person name="Lipzen A."/>
            <person name="Riley R."/>
            <person name="Salamov A."/>
            <person name="Simmons B.A."/>
            <person name="Magnuson J.K."/>
            <person name="Henrissat B."/>
            <person name="Mortensen U.H."/>
            <person name="Larsen T.O."/>
            <person name="Devries R.P."/>
            <person name="Grigoriev I.V."/>
            <person name="Machida M."/>
            <person name="Baker S.E."/>
            <person name="Andersen M.R."/>
            <person name="Cantor M.N."/>
            <person name="Hua S.X."/>
        </authorList>
    </citation>
    <scope>NUCLEOTIDE SEQUENCE [LARGE SCALE GENOMIC DNA]</scope>
    <source>
        <strain evidence="1 2">CBS 117616</strain>
    </source>
</reference>
<name>A0ABQ6WNJ9_9EURO</name>